<dbReference type="eggNOG" id="ENOG502TM8S">
    <property type="taxonomic scope" value="Eukaryota"/>
</dbReference>
<dbReference type="InterPro" id="IPR006611">
    <property type="entry name" value="DUF1431_DROsp"/>
</dbReference>
<dbReference type="EMBL" id="CH940648">
    <property type="protein sequence ID" value="EDW60837.1"/>
    <property type="molecule type" value="Genomic_DNA"/>
</dbReference>
<organism evidence="1 2">
    <name type="scientific">Drosophila virilis</name>
    <name type="common">Fruit fly</name>
    <dbReference type="NCBI Taxonomy" id="7244"/>
    <lineage>
        <taxon>Eukaryota</taxon>
        <taxon>Metazoa</taxon>
        <taxon>Ecdysozoa</taxon>
        <taxon>Arthropoda</taxon>
        <taxon>Hexapoda</taxon>
        <taxon>Insecta</taxon>
        <taxon>Pterygota</taxon>
        <taxon>Neoptera</taxon>
        <taxon>Endopterygota</taxon>
        <taxon>Diptera</taxon>
        <taxon>Brachycera</taxon>
        <taxon>Muscomorpha</taxon>
        <taxon>Ephydroidea</taxon>
        <taxon>Drosophilidae</taxon>
        <taxon>Drosophila</taxon>
    </lineage>
</organism>
<dbReference type="STRING" id="7244.B4LLA0"/>
<dbReference type="OrthoDB" id="7725418at2759"/>
<gene>
    <name evidence="1" type="primary">Dvir\GJ20639</name>
    <name evidence="1" type="ORF">Dvir_GJ20639</name>
</gene>
<dbReference type="AlphaFoldDB" id="B4LLA0"/>
<proteinExistence type="predicted"/>
<name>B4LLA0_DROVI</name>
<dbReference type="Pfam" id="PF07248">
    <property type="entry name" value="DUF1431"/>
    <property type="match status" value="1"/>
</dbReference>
<dbReference type="HOGENOM" id="CLU_1139031_0_0_1"/>
<dbReference type="SMART" id="SM00689">
    <property type="entry name" value="DM6"/>
    <property type="match status" value="1"/>
</dbReference>
<sequence length="249" mass="29144">MSMWKQISGRSRCLLKNSRILNSVGLRGFSQKTHNPTPTCMEKSKVAQQNTDSCIDDHPKPRKAENIEETFPFYNLIKFSKDCCEMDCAELEFPGFDKCLYKESDKNKRKYQITWVECPPIAIKPKKICCHVKDTRPPFERRKPKERPSTACKPPLEKCEELECPKLTMPHCRPVRVPVKCHRIRYPSDCVKVKAPYPAFSECTHPKLRKRRRSECHCWDEIPMCELLRVVNRRLITGNISMNPCERTN</sequence>
<dbReference type="KEGG" id="dvi:6625847"/>
<dbReference type="Proteomes" id="UP000008792">
    <property type="component" value="Unassembled WGS sequence"/>
</dbReference>
<dbReference type="InParanoid" id="B4LLA0"/>
<dbReference type="PANTHER" id="PTHR20977:SF0">
    <property type="entry name" value="AT13385P-RELATED"/>
    <property type="match status" value="1"/>
</dbReference>
<reference evidence="1 2" key="1">
    <citation type="journal article" date="2007" name="Nature">
        <title>Evolution of genes and genomes on the Drosophila phylogeny.</title>
        <authorList>
            <consortium name="Drosophila 12 Genomes Consortium"/>
            <person name="Clark A.G."/>
            <person name="Eisen M.B."/>
            <person name="Smith D.R."/>
            <person name="Bergman C.M."/>
            <person name="Oliver B."/>
            <person name="Markow T.A."/>
            <person name="Kaufman T.C."/>
            <person name="Kellis M."/>
            <person name="Gelbart W."/>
            <person name="Iyer V.N."/>
            <person name="Pollard D.A."/>
            <person name="Sackton T.B."/>
            <person name="Larracuente A.M."/>
            <person name="Singh N.D."/>
            <person name="Abad J.P."/>
            <person name="Abt D.N."/>
            <person name="Adryan B."/>
            <person name="Aguade M."/>
            <person name="Akashi H."/>
            <person name="Anderson W.W."/>
            <person name="Aquadro C.F."/>
            <person name="Ardell D.H."/>
            <person name="Arguello R."/>
            <person name="Artieri C.G."/>
            <person name="Barbash D.A."/>
            <person name="Barker D."/>
            <person name="Barsanti P."/>
            <person name="Batterham P."/>
            <person name="Batzoglou S."/>
            <person name="Begun D."/>
            <person name="Bhutkar A."/>
            <person name="Blanco E."/>
            <person name="Bosak S.A."/>
            <person name="Bradley R.K."/>
            <person name="Brand A.D."/>
            <person name="Brent M.R."/>
            <person name="Brooks A.N."/>
            <person name="Brown R.H."/>
            <person name="Butlin R.K."/>
            <person name="Caggese C."/>
            <person name="Calvi B.R."/>
            <person name="Bernardo de Carvalho A."/>
            <person name="Caspi A."/>
            <person name="Castrezana S."/>
            <person name="Celniker S.E."/>
            <person name="Chang J.L."/>
            <person name="Chapple C."/>
            <person name="Chatterji S."/>
            <person name="Chinwalla A."/>
            <person name="Civetta A."/>
            <person name="Clifton S.W."/>
            <person name="Comeron J.M."/>
            <person name="Costello J.C."/>
            <person name="Coyne J.A."/>
            <person name="Daub J."/>
            <person name="David R.G."/>
            <person name="Delcher A.L."/>
            <person name="Delehaunty K."/>
            <person name="Do C.B."/>
            <person name="Ebling H."/>
            <person name="Edwards K."/>
            <person name="Eickbush T."/>
            <person name="Evans J.D."/>
            <person name="Filipski A."/>
            <person name="Findeiss S."/>
            <person name="Freyhult E."/>
            <person name="Fulton L."/>
            <person name="Fulton R."/>
            <person name="Garcia A.C."/>
            <person name="Gardiner A."/>
            <person name="Garfield D.A."/>
            <person name="Garvin B.E."/>
            <person name="Gibson G."/>
            <person name="Gilbert D."/>
            <person name="Gnerre S."/>
            <person name="Godfrey J."/>
            <person name="Good R."/>
            <person name="Gotea V."/>
            <person name="Gravely B."/>
            <person name="Greenberg A.J."/>
            <person name="Griffiths-Jones S."/>
            <person name="Gross S."/>
            <person name="Guigo R."/>
            <person name="Gustafson E.A."/>
            <person name="Haerty W."/>
            <person name="Hahn M.W."/>
            <person name="Halligan D.L."/>
            <person name="Halpern A.L."/>
            <person name="Halter G.M."/>
            <person name="Han M.V."/>
            <person name="Heger A."/>
            <person name="Hillier L."/>
            <person name="Hinrichs A.S."/>
            <person name="Holmes I."/>
            <person name="Hoskins R.A."/>
            <person name="Hubisz M.J."/>
            <person name="Hultmark D."/>
            <person name="Huntley M.A."/>
            <person name="Jaffe D.B."/>
            <person name="Jagadeeshan S."/>
            <person name="Jeck W.R."/>
            <person name="Johnson J."/>
            <person name="Jones C.D."/>
            <person name="Jordan W.C."/>
            <person name="Karpen G.H."/>
            <person name="Kataoka E."/>
            <person name="Keightley P.D."/>
            <person name="Kheradpour P."/>
            <person name="Kirkness E.F."/>
            <person name="Koerich L.B."/>
            <person name="Kristiansen K."/>
            <person name="Kudrna D."/>
            <person name="Kulathinal R.J."/>
            <person name="Kumar S."/>
            <person name="Kwok R."/>
            <person name="Lander E."/>
            <person name="Langley C.H."/>
            <person name="Lapoint R."/>
            <person name="Lazzaro B.P."/>
            <person name="Lee S.J."/>
            <person name="Levesque L."/>
            <person name="Li R."/>
            <person name="Lin C.F."/>
            <person name="Lin M.F."/>
            <person name="Lindblad-Toh K."/>
            <person name="Llopart A."/>
            <person name="Long M."/>
            <person name="Low L."/>
            <person name="Lozovsky E."/>
            <person name="Lu J."/>
            <person name="Luo M."/>
            <person name="Machado C.A."/>
            <person name="Makalowski W."/>
            <person name="Marzo M."/>
            <person name="Matsuda M."/>
            <person name="Matzkin L."/>
            <person name="McAllister B."/>
            <person name="McBride C.S."/>
            <person name="McKernan B."/>
            <person name="McKernan K."/>
            <person name="Mendez-Lago M."/>
            <person name="Minx P."/>
            <person name="Mollenhauer M.U."/>
            <person name="Montooth K."/>
            <person name="Mount S.M."/>
            <person name="Mu X."/>
            <person name="Myers E."/>
            <person name="Negre B."/>
            <person name="Newfeld S."/>
            <person name="Nielsen R."/>
            <person name="Noor M.A."/>
            <person name="O'Grady P."/>
            <person name="Pachter L."/>
            <person name="Papaceit M."/>
            <person name="Parisi M.J."/>
            <person name="Parisi M."/>
            <person name="Parts L."/>
            <person name="Pedersen J.S."/>
            <person name="Pesole G."/>
            <person name="Phillippy A.M."/>
            <person name="Ponting C.P."/>
            <person name="Pop M."/>
            <person name="Porcelli D."/>
            <person name="Powell J.R."/>
            <person name="Prohaska S."/>
            <person name="Pruitt K."/>
            <person name="Puig M."/>
            <person name="Quesneville H."/>
            <person name="Ram K.R."/>
            <person name="Rand D."/>
            <person name="Rasmussen M.D."/>
            <person name="Reed L.K."/>
            <person name="Reenan R."/>
            <person name="Reily A."/>
            <person name="Remington K.A."/>
            <person name="Rieger T.T."/>
            <person name="Ritchie M.G."/>
            <person name="Robin C."/>
            <person name="Rogers Y.H."/>
            <person name="Rohde C."/>
            <person name="Rozas J."/>
            <person name="Rubenfield M.J."/>
            <person name="Ruiz A."/>
            <person name="Russo S."/>
            <person name="Salzberg S.L."/>
            <person name="Sanchez-Gracia A."/>
            <person name="Saranga D.J."/>
            <person name="Sato H."/>
            <person name="Schaeffer S.W."/>
            <person name="Schatz M.C."/>
            <person name="Schlenke T."/>
            <person name="Schwartz R."/>
            <person name="Segarra C."/>
            <person name="Singh R.S."/>
            <person name="Sirot L."/>
            <person name="Sirota M."/>
            <person name="Sisneros N.B."/>
            <person name="Smith C.D."/>
            <person name="Smith T.F."/>
            <person name="Spieth J."/>
            <person name="Stage D.E."/>
            <person name="Stark A."/>
            <person name="Stephan W."/>
            <person name="Strausberg R.L."/>
            <person name="Strempel S."/>
            <person name="Sturgill D."/>
            <person name="Sutton G."/>
            <person name="Sutton G.G."/>
            <person name="Tao W."/>
            <person name="Teichmann S."/>
            <person name="Tobari Y.N."/>
            <person name="Tomimura Y."/>
            <person name="Tsolas J.M."/>
            <person name="Valente V.L."/>
            <person name="Venter E."/>
            <person name="Venter J.C."/>
            <person name="Vicario S."/>
            <person name="Vieira F.G."/>
            <person name="Vilella A.J."/>
            <person name="Villasante A."/>
            <person name="Walenz B."/>
            <person name="Wang J."/>
            <person name="Wasserman M."/>
            <person name="Watts T."/>
            <person name="Wilson D."/>
            <person name="Wilson R.K."/>
            <person name="Wing R.A."/>
            <person name="Wolfner M.F."/>
            <person name="Wong A."/>
            <person name="Wong G.K."/>
            <person name="Wu C.I."/>
            <person name="Wu G."/>
            <person name="Yamamoto D."/>
            <person name="Yang H.P."/>
            <person name="Yang S.P."/>
            <person name="Yorke J.A."/>
            <person name="Yoshida K."/>
            <person name="Zdobnov E."/>
            <person name="Zhang P."/>
            <person name="Zhang Y."/>
            <person name="Zimin A.V."/>
            <person name="Baldwin J."/>
            <person name="Abdouelleil A."/>
            <person name="Abdulkadir J."/>
            <person name="Abebe A."/>
            <person name="Abera B."/>
            <person name="Abreu J."/>
            <person name="Acer S.C."/>
            <person name="Aftuck L."/>
            <person name="Alexander A."/>
            <person name="An P."/>
            <person name="Anderson E."/>
            <person name="Anderson S."/>
            <person name="Arachi H."/>
            <person name="Azer M."/>
            <person name="Bachantsang P."/>
            <person name="Barry A."/>
            <person name="Bayul T."/>
            <person name="Berlin A."/>
            <person name="Bessette D."/>
            <person name="Bloom T."/>
            <person name="Blye J."/>
            <person name="Boguslavskiy L."/>
            <person name="Bonnet C."/>
            <person name="Boukhgalter B."/>
            <person name="Bourzgui I."/>
            <person name="Brown A."/>
            <person name="Cahill P."/>
            <person name="Channer S."/>
            <person name="Cheshatsang Y."/>
            <person name="Chuda L."/>
            <person name="Citroen M."/>
            <person name="Collymore A."/>
            <person name="Cooke P."/>
            <person name="Costello M."/>
            <person name="D'Aco K."/>
            <person name="Daza R."/>
            <person name="De Haan G."/>
            <person name="DeGray S."/>
            <person name="DeMaso C."/>
            <person name="Dhargay N."/>
            <person name="Dooley K."/>
            <person name="Dooley E."/>
            <person name="Doricent M."/>
            <person name="Dorje P."/>
            <person name="Dorjee K."/>
            <person name="Dupes A."/>
            <person name="Elong R."/>
            <person name="Falk J."/>
            <person name="Farina A."/>
            <person name="Faro S."/>
            <person name="Ferguson D."/>
            <person name="Fisher S."/>
            <person name="Foley C.D."/>
            <person name="Franke A."/>
            <person name="Friedrich D."/>
            <person name="Gadbois L."/>
            <person name="Gearin G."/>
            <person name="Gearin C.R."/>
            <person name="Giannoukos G."/>
            <person name="Goode T."/>
            <person name="Graham J."/>
            <person name="Grandbois E."/>
            <person name="Grewal S."/>
            <person name="Gyaltsen K."/>
            <person name="Hafez N."/>
            <person name="Hagos B."/>
            <person name="Hall J."/>
            <person name="Henson C."/>
            <person name="Hollinger A."/>
            <person name="Honan T."/>
            <person name="Huard M.D."/>
            <person name="Hughes L."/>
            <person name="Hurhula B."/>
            <person name="Husby M.E."/>
            <person name="Kamat A."/>
            <person name="Kanga B."/>
            <person name="Kashin S."/>
            <person name="Khazanovich D."/>
            <person name="Kisner P."/>
            <person name="Lance K."/>
            <person name="Lara M."/>
            <person name="Lee W."/>
            <person name="Lennon N."/>
            <person name="Letendre F."/>
            <person name="LeVine R."/>
            <person name="Lipovsky A."/>
            <person name="Liu X."/>
            <person name="Liu J."/>
            <person name="Liu S."/>
            <person name="Lokyitsang T."/>
            <person name="Lokyitsang Y."/>
            <person name="Lubonja R."/>
            <person name="Lui A."/>
            <person name="MacDonald P."/>
            <person name="Magnisalis V."/>
            <person name="Maru K."/>
            <person name="Matthews C."/>
            <person name="McCusker W."/>
            <person name="McDonough S."/>
            <person name="Mehta T."/>
            <person name="Meldrim J."/>
            <person name="Meneus L."/>
            <person name="Mihai O."/>
            <person name="Mihalev A."/>
            <person name="Mihova T."/>
            <person name="Mittelman R."/>
            <person name="Mlenga V."/>
            <person name="Montmayeur A."/>
            <person name="Mulrain L."/>
            <person name="Navidi A."/>
            <person name="Naylor J."/>
            <person name="Negash T."/>
            <person name="Nguyen T."/>
            <person name="Nguyen N."/>
            <person name="Nicol R."/>
            <person name="Norbu C."/>
            <person name="Norbu N."/>
            <person name="Novod N."/>
            <person name="O'Neill B."/>
            <person name="Osman S."/>
            <person name="Markiewicz E."/>
            <person name="Oyono O.L."/>
            <person name="Patti C."/>
            <person name="Phunkhang P."/>
            <person name="Pierre F."/>
            <person name="Priest M."/>
            <person name="Raghuraman S."/>
            <person name="Rege F."/>
            <person name="Reyes R."/>
            <person name="Rise C."/>
            <person name="Rogov P."/>
            <person name="Ross K."/>
            <person name="Ryan E."/>
            <person name="Settipalli S."/>
            <person name="Shea T."/>
            <person name="Sherpa N."/>
            <person name="Shi L."/>
            <person name="Shih D."/>
            <person name="Sparrow T."/>
            <person name="Spaulding J."/>
            <person name="Stalker J."/>
            <person name="Stange-Thomann N."/>
            <person name="Stavropoulos S."/>
            <person name="Stone C."/>
            <person name="Strader C."/>
            <person name="Tesfaye S."/>
            <person name="Thomson T."/>
            <person name="Thoulutsang Y."/>
            <person name="Thoulutsang D."/>
            <person name="Topham K."/>
            <person name="Topping I."/>
            <person name="Tsamla T."/>
            <person name="Vassiliev H."/>
            <person name="Vo A."/>
            <person name="Wangchuk T."/>
            <person name="Wangdi T."/>
            <person name="Weiand M."/>
            <person name="Wilkinson J."/>
            <person name="Wilson A."/>
            <person name="Yadav S."/>
            <person name="Young G."/>
            <person name="Yu Q."/>
            <person name="Zembek L."/>
            <person name="Zhong D."/>
            <person name="Zimmer A."/>
            <person name="Zwirko Z."/>
            <person name="Jaffe D.B."/>
            <person name="Alvarez P."/>
            <person name="Brockman W."/>
            <person name="Butler J."/>
            <person name="Chin C."/>
            <person name="Gnerre S."/>
            <person name="Grabherr M."/>
            <person name="Kleber M."/>
            <person name="Mauceli E."/>
            <person name="MacCallum I."/>
        </authorList>
    </citation>
    <scope>NUCLEOTIDE SEQUENCE [LARGE SCALE GENOMIC DNA]</scope>
    <source>
        <strain evidence="2">Tucson 15010-1051.87</strain>
    </source>
</reference>
<dbReference type="PhylomeDB" id="B4LLA0"/>
<evidence type="ECO:0000313" key="1">
    <source>
        <dbReference type="EMBL" id="EDW60837.1"/>
    </source>
</evidence>
<keyword evidence="2" id="KW-1185">Reference proteome</keyword>
<dbReference type="PANTHER" id="PTHR20977">
    <property type="entry name" value="AT13385P-RELATED"/>
    <property type="match status" value="1"/>
</dbReference>
<protein>
    <submittedName>
        <fullName evidence="1">Uncharacterized protein</fullName>
    </submittedName>
</protein>
<evidence type="ECO:0000313" key="2">
    <source>
        <dbReference type="Proteomes" id="UP000008792"/>
    </source>
</evidence>
<accession>B4LLA0</accession>
<dbReference type="OMA" id="QFHHLVK"/>